<name>A0A5U7LWP3_SALER</name>
<comment type="caution">
    <text evidence="1">The sequence shown here is derived from an EMBL/GenBank/DDBJ whole genome shotgun (WGS) entry which is preliminary data.</text>
</comment>
<dbReference type="EMBL" id="AAGSEK010000041">
    <property type="protein sequence ID" value="EBR4143223.1"/>
    <property type="molecule type" value="Genomic_DNA"/>
</dbReference>
<gene>
    <name evidence="1" type="ORF">BVJ40_18230</name>
</gene>
<reference evidence="1" key="1">
    <citation type="submission" date="2018-07" db="EMBL/GenBank/DDBJ databases">
        <authorList>
            <consortium name="PulseNet: The National Subtyping Network for Foodborne Disease Surveillance"/>
            <person name="Tarr C.L."/>
            <person name="Trees E."/>
            <person name="Katz L.S."/>
            <person name="Carleton-Romer H.A."/>
            <person name="Stroika S."/>
            <person name="Kucerova Z."/>
            <person name="Roache K.F."/>
            <person name="Sabol A.L."/>
            <person name="Besser J."/>
            <person name="Gerner-Smidt P."/>
        </authorList>
    </citation>
    <scope>NUCLEOTIDE SEQUENCE</scope>
    <source>
        <strain evidence="1">PNUSAS006765</strain>
    </source>
</reference>
<proteinExistence type="predicted"/>
<protein>
    <submittedName>
        <fullName evidence="1">Uncharacterized protein</fullName>
    </submittedName>
</protein>
<sequence>MDHLERLGYTQRYFLSHSAFGEKEVTQQEFINAERAAGFYPKSGSGVATGGFRSGDIRGRVETTLIVENGDA</sequence>
<accession>A0A5U7LWP3</accession>
<dbReference type="AlphaFoldDB" id="A0A5U7LWP3"/>
<evidence type="ECO:0000313" key="1">
    <source>
        <dbReference type="EMBL" id="EBR4143223.1"/>
    </source>
</evidence>
<organism evidence="1">
    <name type="scientific">Salmonella enterica</name>
    <name type="common">Salmonella choleraesuis</name>
    <dbReference type="NCBI Taxonomy" id="28901"/>
    <lineage>
        <taxon>Bacteria</taxon>
        <taxon>Pseudomonadati</taxon>
        <taxon>Pseudomonadota</taxon>
        <taxon>Gammaproteobacteria</taxon>
        <taxon>Enterobacterales</taxon>
        <taxon>Enterobacteriaceae</taxon>
        <taxon>Salmonella</taxon>
    </lineage>
</organism>